<evidence type="ECO:0000313" key="2">
    <source>
        <dbReference type="Proteomes" id="UP000518266"/>
    </source>
</evidence>
<name>A0A7J5X5D6_DISMA</name>
<dbReference type="EMBL" id="JAAKFY010000027">
    <property type="protein sequence ID" value="KAF3832180.1"/>
    <property type="molecule type" value="Genomic_DNA"/>
</dbReference>
<dbReference type="AlphaFoldDB" id="A0A7J5X5D6"/>
<accession>A0A7J5X5D6</accession>
<dbReference type="OrthoDB" id="8940977at2759"/>
<dbReference type="Proteomes" id="UP000518266">
    <property type="component" value="Unassembled WGS sequence"/>
</dbReference>
<sequence length="287" mass="32407">MCFLYNLLKTCNFLSIGDAAVGEGVNRFFLSKSMTLLQFGFHINFGMLRLNMYLLCGNTDITRMFEGEPDHLTPSTAQFLLESDMFLVPGMMGAYCGVLTKKKSCCFKGLGPCISGLCPAITHVLFGGSPETTTIQIEDCPDIDTIQLLEGNAELTKQEEKAVFDLALSWDLPGVTKTNQKWLHERLLFHVISRTSRQVKQLRKGLKETMVWPFLKERADIIPTFLPRTSEAALNFHLKALLQFWTGWELLPSELTLKVVSSDFPKSATCFETLRLPATIMIMKLRY</sequence>
<dbReference type="SUPFAM" id="SSF56204">
    <property type="entry name" value="Hect, E3 ligase catalytic domain"/>
    <property type="match status" value="1"/>
</dbReference>
<protein>
    <submittedName>
        <fullName evidence="1">Uncharacterized protein</fullName>
    </submittedName>
</protein>
<dbReference type="InterPro" id="IPR035983">
    <property type="entry name" value="Hect_E3_ubiquitin_ligase"/>
</dbReference>
<gene>
    <name evidence="1" type="ORF">F7725_025845</name>
</gene>
<organism evidence="1 2">
    <name type="scientific">Dissostichus mawsoni</name>
    <name type="common">Antarctic cod</name>
    <dbReference type="NCBI Taxonomy" id="36200"/>
    <lineage>
        <taxon>Eukaryota</taxon>
        <taxon>Metazoa</taxon>
        <taxon>Chordata</taxon>
        <taxon>Craniata</taxon>
        <taxon>Vertebrata</taxon>
        <taxon>Euteleostomi</taxon>
        <taxon>Actinopterygii</taxon>
        <taxon>Neopterygii</taxon>
        <taxon>Teleostei</taxon>
        <taxon>Neoteleostei</taxon>
        <taxon>Acanthomorphata</taxon>
        <taxon>Eupercaria</taxon>
        <taxon>Perciformes</taxon>
        <taxon>Notothenioidei</taxon>
        <taxon>Nototheniidae</taxon>
        <taxon>Dissostichus</taxon>
    </lineage>
</organism>
<proteinExistence type="predicted"/>
<dbReference type="GO" id="GO:0004842">
    <property type="term" value="F:ubiquitin-protein transferase activity"/>
    <property type="evidence" value="ECO:0007669"/>
    <property type="project" value="InterPro"/>
</dbReference>
<reference evidence="1 2" key="1">
    <citation type="submission" date="2020-03" db="EMBL/GenBank/DDBJ databases">
        <title>Dissostichus mawsoni Genome sequencing and assembly.</title>
        <authorList>
            <person name="Park H."/>
        </authorList>
    </citation>
    <scope>NUCLEOTIDE SEQUENCE [LARGE SCALE GENOMIC DNA]</scope>
    <source>
        <strain evidence="1">DM0001</strain>
        <tissue evidence="1">Muscle</tissue>
    </source>
</reference>
<comment type="caution">
    <text evidence="1">The sequence shown here is derived from an EMBL/GenBank/DDBJ whole genome shotgun (WGS) entry which is preliminary data.</text>
</comment>
<keyword evidence="2" id="KW-1185">Reference proteome</keyword>
<evidence type="ECO:0000313" key="1">
    <source>
        <dbReference type="EMBL" id="KAF3832180.1"/>
    </source>
</evidence>